<name>A0A9P5NWH0_GYMJU</name>
<dbReference type="Proteomes" id="UP000724874">
    <property type="component" value="Unassembled WGS sequence"/>
</dbReference>
<evidence type="ECO:0000256" key="1">
    <source>
        <dbReference type="SAM" id="MobiDB-lite"/>
    </source>
</evidence>
<protein>
    <submittedName>
        <fullName evidence="2">Uncharacterized protein</fullName>
    </submittedName>
</protein>
<evidence type="ECO:0000313" key="3">
    <source>
        <dbReference type="Proteomes" id="UP000724874"/>
    </source>
</evidence>
<dbReference type="AlphaFoldDB" id="A0A9P5NWH0"/>
<keyword evidence="3" id="KW-1185">Reference proteome</keyword>
<proteinExistence type="predicted"/>
<accession>A0A9P5NWH0</accession>
<evidence type="ECO:0000313" key="2">
    <source>
        <dbReference type="EMBL" id="KAF8908873.1"/>
    </source>
</evidence>
<dbReference type="OrthoDB" id="2526979at2759"/>
<dbReference type="EMBL" id="JADNYJ010000010">
    <property type="protein sequence ID" value="KAF8908873.1"/>
    <property type="molecule type" value="Genomic_DNA"/>
</dbReference>
<organism evidence="2 3">
    <name type="scientific">Gymnopilus junonius</name>
    <name type="common">Spectacular rustgill mushroom</name>
    <name type="synonym">Gymnopilus spectabilis subsp. junonius</name>
    <dbReference type="NCBI Taxonomy" id="109634"/>
    <lineage>
        <taxon>Eukaryota</taxon>
        <taxon>Fungi</taxon>
        <taxon>Dikarya</taxon>
        <taxon>Basidiomycota</taxon>
        <taxon>Agaricomycotina</taxon>
        <taxon>Agaricomycetes</taxon>
        <taxon>Agaricomycetidae</taxon>
        <taxon>Agaricales</taxon>
        <taxon>Agaricineae</taxon>
        <taxon>Hymenogastraceae</taxon>
        <taxon>Gymnopilus</taxon>
    </lineage>
</organism>
<feature type="region of interest" description="Disordered" evidence="1">
    <location>
        <begin position="127"/>
        <end position="146"/>
    </location>
</feature>
<comment type="caution">
    <text evidence="2">The sequence shown here is derived from an EMBL/GenBank/DDBJ whole genome shotgun (WGS) entry which is preliminary data.</text>
</comment>
<gene>
    <name evidence="2" type="ORF">CPB84DRAFT_96354</name>
</gene>
<sequence length="208" mass="22541">MATLSANTQESFIIRTPTRPRMRTRTYSLISVSSGISPTSAFEISRVHSTSQIPNTQDAYGSFIPVRSAASSLKDFLSCYPSFSTHPPSPKKRRRVTFTFDNVSSSISSRNDPDIIQSSDSPYITRSSLAPLPSPTSSSSSSLHSTPNIGPDLHPILASLERHSRLCSQVIQCSTCGKAGADFPSCAKCGARWCSRPCRLVGGKRHIC</sequence>
<reference evidence="2" key="1">
    <citation type="submission" date="2020-11" db="EMBL/GenBank/DDBJ databases">
        <authorList>
            <consortium name="DOE Joint Genome Institute"/>
            <person name="Ahrendt S."/>
            <person name="Riley R."/>
            <person name="Andreopoulos W."/>
            <person name="LaButti K."/>
            <person name="Pangilinan J."/>
            <person name="Ruiz-duenas F.J."/>
            <person name="Barrasa J.M."/>
            <person name="Sanchez-Garcia M."/>
            <person name="Camarero S."/>
            <person name="Miyauchi S."/>
            <person name="Serrano A."/>
            <person name="Linde D."/>
            <person name="Babiker R."/>
            <person name="Drula E."/>
            <person name="Ayuso-Fernandez I."/>
            <person name="Pacheco R."/>
            <person name="Padilla G."/>
            <person name="Ferreira P."/>
            <person name="Barriuso J."/>
            <person name="Kellner H."/>
            <person name="Castanera R."/>
            <person name="Alfaro M."/>
            <person name="Ramirez L."/>
            <person name="Pisabarro A.G."/>
            <person name="Kuo A."/>
            <person name="Tritt A."/>
            <person name="Lipzen A."/>
            <person name="He G."/>
            <person name="Yan M."/>
            <person name="Ng V."/>
            <person name="Cullen D."/>
            <person name="Martin F."/>
            <person name="Rosso M.-N."/>
            <person name="Henrissat B."/>
            <person name="Hibbett D."/>
            <person name="Martinez A.T."/>
            <person name="Grigoriev I.V."/>
        </authorList>
    </citation>
    <scope>NUCLEOTIDE SEQUENCE</scope>
    <source>
        <strain evidence="2">AH 44721</strain>
    </source>
</reference>